<dbReference type="Pfam" id="PF00583">
    <property type="entry name" value="Acetyltransf_1"/>
    <property type="match status" value="1"/>
</dbReference>
<dbReference type="CDD" id="cd04301">
    <property type="entry name" value="NAT_SF"/>
    <property type="match status" value="1"/>
</dbReference>
<dbReference type="EMBL" id="JBHTBJ010000055">
    <property type="protein sequence ID" value="MFC7279630.1"/>
    <property type="molecule type" value="Genomic_DNA"/>
</dbReference>
<accession>A0ABW2I474</accession>
<dbReference type="Proteomes" id="UP001596548">
    <property type="component" value="Unassembled WGS sequence"/>
</dbReference>
<comment type="caution">
    <text evidence="2">The sequence shown here is derived from an EMBL/GenBank/DDBJ whole genome shotgun (WGS) entry which is preliminary data.</text>
</comment>
<sequence>MTIFTLPRLRIAGEADIDLIADLVADSFDHLEVIHWLVPDPDRRRQVARDWYRAYAEHAIRGAGQVVLTDDHTACAVWFDRTVPASEPENYAQRLATLAGKHLDRFQHLDAQMDNHHPTDAHWHLLFLAVRPGQWGQGIGSHLMNHTHKQLDAQGIPAYLEATNNDNARLYGRHRYTNLVPFNLPIADDISLYRMWRAPQPAAA</sequence>
<evidence type="ECO:0000313" key="2">
    <source>
        <dbReference type="EMBL" id="MFC7279630.1"/>
    </source>
</evidence>
<feature type="domain" description="N-acetyltransferase" evidence="1">
    <location>
        <begin position="7"/>
        <end position="197"/>
    </location>
</feature>
<keyword evidence="3" id="KW-1185">Reference proteome</keyword>
<evidence type="ECO:0000259" key="1">
    <source>
        <dbReference type="PROSITE" id="PS51186"/>
    </source>
</evidence>
<reference evidence="3" key="1">
    <citation type="journal article" date="2019" name="Int. J. Syst. Evol. Microbiol.">
        <title>The Global Catalogue of Microorganisms (GCM) 10K type strain sequencing project: providing services to taxonomists for standard genome sequencing and annotation.</title>
        <authorList>
            <consortium name="The Broad Institute Genomics Platform"/>
            <consortium name="The Broad Institute Genome Sequencing Center for Infectious Disease"/>
            <person name="Wu L."/>
            <person name="Ma J."/>
        </authorList>
    </citation>
    <scope>NUCLEOTIDE SEQUENCE [LARGE SCALE GENOMIC DNA]</scope>
    <source>
        <strain evidence="3">XZYJT-10</strain>
    </source>
</reference>
<proteinExistence type="predicted"/>
<dbReference type="InterPro" id="IPR052523">
    <property type="entry name" value="Trichothecene_AcTrans"/>
</dbReference>
<protein>
    <submittedName>
        <fullName evidence="2">GNAT family N-acetyltransferase</fullName>
    </submittedName>
</protein>
<dbReference type="RefSeq" id="WP_378977133.1">
    <property type="nucleotide sequence ID" value="NZ_JBHTBJ010000055.1"/>
</dbReference>
<dbReference type="PANTHER" id="PTHR42791:SF1">
    <property type="entry name" value="N-ACETYLTRANSFERASE DOMAIN-CONTAINING PROTEIN"/>
    <property type="match status" value="1"/>
</dbReference>
<dbReference type="PANTHER" id="PTHR42791">
    <property type="entry name" value="GNAT FAMILY ACETYLTRANSFERASE"/>
    <property type="match status" value="1"/>
</dbReference>
<evidence type="ECO:0000313" key="3">
    <source>
        <dbReference type="Proteomes" id="UP001596548"/>
    </source>
</evidence>
<dbReference type="InterPro" id="IPR000182">
    <property type="entry name" value="GNAT_dom"/>
</dbReference>
<dbReference type="InterPro" id="IPR016181">
    <property type="entry name" value="Acyl_CoA_acyltransferase"/>
</dbReference>
<dbReference type="PROSITE" id="PS51186">
    <property type="entry name" value="GNAT"/>
    <property type="match status" value="1"/>
</dbReference>
<organism evidence="2 3">
    <name type="scientific">Paractinoplanes rhizophilus</name>
    <dbReference type="NCBI Taxonomy" id="1416877"/>
    <lineage>
        <taxon>Bacteria</taxon>
        <taxon>Bacillati</taxon>
        <taxon>Actinomycetota</taxon>
        <taxon>Actinomycetes</taxon>
        <taxon>Micromonosporales</taxon>
        <taxon>Micromonosporaceae</taxon>
        <taxon>Paractinoplanes</taxon>
    </lineage>
</organism>
<dbReference type="Gene3D" id="3.40.630.30">
    <property type="match status" value="1"/>
</dbReference>
<dbReference type="SUPFAM" id="SSF55729">
    <property type="entry name" value="Acyl-CoA N-acyltransferases (Nat)"/>
    <property type="match status" value="1"/>
</dbReference>
<gene>
    <name evidence="2" type="ORF">ACFQS1_37185</name>
</gene>
<name>A0ABW2I474_9ACTN</name>